<feature type="domain" description="Flagellar hook-length control protein-like C-terminal" evidence="2">
    <location>
        <begin position="314"/>
        <end position="388"/>
    </location>
</feature>
<feature type="compositionally biased region" description="Basic and acidic residues" evidence="1">
    <location>
        <begin position="245"/>
        <end position="256"/>
    </location>
</feature>
<dbReference type="InterPro" id="IPR021136">
    <property type="entry name" value="Flagellar_hook_control-like_C"/>
</dbReference>
<feature type="compositionally biased region" description="Polar residues" evidence="1">
    <location>
        <begin position="105"/>
        <end position="114"/>
    </location>
</feature>
<dbReference type="Proteomes" id="UP000215405">
    <property type="component" value="Unassembled WGS sequence"/>
</dbReference>
<feature type="region of interest" description="Disordered" evidence="1">
    <location>
        <begin position="1"/>
        <end position="277"/>
    </location>
</feature>
<feature type="compositionally biased region" description="Basic and acidic residues" evidence="1">
    <location>
        <begin position="416"/>
        <end position="432"/>
    </location>
</feature>
<evidence type="ECO:0000313" key="3">
    <source>
        <dbReference type="EMBL" id="OXT02454.1"/>
    </source>
</evidence>
<feature type="compositionally biased region" description="Polar residues" evidence="1">
    <location>
        <begin position="122"/>
        <end position="132"/>
    </location>
</feature>
<dbReference type="EMBL" id="NBYO01000001">
    <property type="protein sequence ID" value="OXT02454.1"/>
    <property type="molecule type" value="Genomic_DNA"/>
</dbReference>
<feature type="compositionally biased region" description="Basic and acidic residues" evidence="1">
    <location>
        <begin position="42"/>
        <end position="52"/>
    </location>
</feature>
<feature type="region of interest" description="Disordered" evidence="1">
    <location>
        <begin position="402"/>
        <end position="466"/>
    </location>
</feature>
<dbReference type="Gene3D" id="3.30.750.140">
    <property type="match status" value="1"/>
</dbReference>
<organism evidence="3 4">
    <name type="scientific">Notoacmeibacter marinus</name>
    <dbReference type="NCBI Taxonomy" id="1876515"/>
    <lineage>
        <taxon>Bacteria</taxon>
        <taxon>Pseudomonadati</taxon>
        <taxon>Pseudomonadota</taxon>
        <taxon>Alphaproteobacteria</taxon>
        <taxon>Hyphomicrobiales</taxon>
        <taxon>Notoacmeibacteraceae</taxon>
        <taxon>Notoacmeibacter</taxon>
    </lineage>
</organism>
<dbReference type="RefSeq" id="WP_094076409.1">
    <property type="nucleotide sequence ID" value="NZ_NBYO01000001.1"/>
</dbReference>
<feature type="compositionally biased region" description="Polar residues" evidence="1">
    <location>
        <begin position="14"/>
        <end position="26"/>
    </location>
</feature>
<dbReference type="InterPro" id="IPR038610">
    <property type="entry name" value="FliK-like_C_sf"/>
</dbReference>
<feature type="compositionally biased region" description="Low complexity" evidence="1">
    <location>
        <begin position="259"/>
        <end position="277"/>
    </location>
</feature>
<gene>
    <name evidence="3" type="ORF">B7H23_06035</name>
</gene>
<feature type="compositionally biased region" description="Polar residues" evidence="1">
    <location>
        <begin position="402"/>
        <end position="412"/>
    </location>
</feature>
<comment type="caution">
    <text evidence="3">The sequence shown here is derived from an EMBL/GenBank/DDBJ whole genome shotgun (WGS) entry which is preliminary data.</text>
</comment>
<feature type="compositionally biased region" description="Basic and acidic residues" evidence="1">
    <location>
        <begin position="151"/>
        <end position="169"/>
    </location>
</feature>
<accession>A0A231V2R9</accession>
<proteinExistence type="predicted"/>
<evidence type="ECO:0000259" key="2">
    <source>
        <dbReference type="Pfam" id="PF02120"/>
    </source>
</evidence>
<dbReference type="AlphaFoldDB" id="A0A231V2R9"/>
<sequence>MITVSPLAPLGGPLTQQAGNTPSGPSRATGRQAEGEAFGRLLNEDHRRKDEGPATGHGASDEVDPQISSPLLAGRLQQTLTSDDRGIPGRHGETRIKGGSDKSLSDTAEANEQADNLAIAGTGQQSLPQTAAVSVHPNDELGLETGLANPEPRRAGTEITPKEPHRNRVLDTANMPTGPARGDGANTGQTKLANGVVAPELPVRTEAEGLQDRSAVQAPSPQSDPAIASLEKARTPRSEAIGLQRTEKTRSERGSEAETAAQPKNAPPAANAAQAAPIAAAGTAAISPSMAAAGLDQAANSLSHAISQQLTVSQIQEFNGGATKVLKLQLQPAHLGKIEIVLTDNKGRLSVQIQTGSLDAQSTLTREKASLRTALDEANLTVEALSIEAPKDRRASIASLAQADSSINQAQQGAGERFDGHRSSGQADDNRSRQPSSGFAEAGEAGSDDRSDGGSAGGRAPAGLRI</sequence>
<keyword evidence="4" id="KW-1185">Reference proteome</keyword>
<dbReference type="Pfam" id="PF02120">
    <property type="entry name" value="Flg_hook"/>
    <property type="match status" value="1"/>
</dbReference>
<feature type="compositionally biased region" description="Basic and acidic residues" evidence="1">
    <location>
        <begin position="82"/>
        <end position="104"/>
    </location>
</feature>
<protein>
    <recommendedName>
        <fullName evidence="2">Flagellar hook-length control protein-like C-terminal domain-containing protein</fullName>
    </recommendedName>
</protein>
<evidence type="ECO:0000256" key="1">
    <source>
        <dbReference type="SAM" id="MobiDB-lite"/>
    </source>
</evidence>
<name>A0A231V2R9_9HYPH</name>
<evidence type="ECO:0000313" key="4">
    <source>
        <dbReference type="Proteomes" id="UP000215405"/>
    </source>
</evidence>
<reference evidence="4" key="1">
    <citation type="journal article" date="2017" name="Int. J. Syst. Evol. Microbiol.">
        <title>Notoacmeibacter marinus gen. nov., sp. nov., isolated from the gut of a limpet and proposal of Notoacmeibacteraceae fam. nov. in the order Rhizobiales of the class Alphaproteobacteria.</title>
        <authorList>
            <person name="Huang Z."/>
            <person name="Guo F."/>
            <person name="Lai Q."/>
        </authorList>
    </citation>
    <scope>NUCLEOTIDE SEQUENCE [LARGE SCALE GENOMIC DNA]</scope>
    <source>
        <strain evidence="4">XMTR2A4</strain>
    </source>
</reference>
<dbReference type="CDD" id="cd17470">
    <property type="entry name" value="T3SS_Flik_C"/>
    <property type="match status" value="1"/>
</dbReference>